<dbReference type="PROSITE" id="PS50089">
    <property type="entry name" value="ZF_RING_2"/>
    <property type="match status" value="1"/>
</dbReference>
<gene>
    <name evidence="3" type="ORF">OLEA9_A121464</name>
</gene>
<dbReference type="Gene3D" id="3.30.40.10">
    <property type="entry name" value="Zinc/RING finger domain, C3HC4 (zinc finger)"/>
    <property type="match status" value="1"/>
</dbReference>
<dbReference type="EMBL" id="CACTIH010009252">
    <property type="protein sequence ID" value="CAA3028411.1"/>
    <property type="molecule type" value="Genomic_DNA"/>
</dbReference>
<evidence type="ECO:0000259" key="2">
    <source>
        <dbReference type="PROSITE" id="PS50089"/>
    </source>
</evidence>
<proteinExistence type="predicted"/>
<dbReference type="InterPro" id="IPR013083">
    <property type="entry name" value="Znf_RING/FYVE/PHD"/>
</dbReference>
<name>A0A8S0VDU7_OLEEU</name>
<sequence length="210" mass="23924">MNWNLPMEADNQNHAMPYNSIGSFVDFFGGLTYDHVNFIFADAPYAQESSYYATNANFYKFASMPAVDQATAAHVHEEENLSSTSFLECPGNQQNTREYEVVWQDSIDPDNMTYEELLELGEAVGTQSKGLSEDLIALLPTSKFKRGLFSKKKFKGERCVVCQMEYKRGDRQMTLPCKHVYHTDCGSRWLSINKACPICFKEVDINVPKH</sequence>
<dbReference type="Pfam" id="PF13639">
    <property type="entry name" value="zf-RING_2"/>
    <property type="match status" value="1"/>
</dbReference>
<keyword evidence="1" id="KW-0479">Metal-binding</keyword>
<dbReference type="GO" id="GO:0046621">
    <property type="term" value="P:negative regulation of organ growth"/>
    <property type="evidence" value="ECO:0007669"/>
    <property type="project" value="InterPro"/>
</dbReference>
<dbReference type="GO" id="GO:0048437">
    <property type="term" value="P:floral organ development"/>
    <property type="evidence" value="ECO:0007669"/>
    <property type="project" value="TreeGrafter"/>
</dbReference>
<evidence type="ECO:0000313" key="4">
    <source>
        <dbReference type="Proteomes" id="UP000594638"/>
    </source>
</evidence>
<dbReference type="PANTHER" id="PTHR46400:SF5">
    <property type="entry name" value="RING-TYPE DOMAIN-CONTAINING PROTEIN"/>
    <property type="match status" value="1"/>
</dbReference>
<dbReference type="SMART" id="SM00184">
    <property type="entry name" value="RING"/>
    <property type="match status" value="1"/>
</dbReference>
<organism evidence="3 4">
    <name type="scientific">Olea europaea subsp. europaea</name>
    <dbReference type="NCBI Taxonomy" id="158383"/>
    <lineage>
        <taxon>Eukaryota</taxon>
        <taxon>Viridiplantae</taxon>
        <taxon>Streptophyta</taxon>
        <taxon>Embryophyta</taxon>
        <taxon>Tracheophyta</taxon>
        <taxon>Spermatophyta</taxon>
        <taxon>Magnoliopsida</taxon>
        <taxon>eudicotyledons</taxon>
        <taxon>Gunneridae</taxon>
        <taxon>Pentapetalae</taxon>
        <taxon>asterids</taxon>
        <taxon>lamiids</taxon>
        <taxon>Lamiales</taxon>
        <taxon>Oleaceae</taxon>
        <taxon>Oleeae</taxon>
        <taxon>Olea</taxon>
    </lineage>
</organism>
<dbReference type="GO" id="GO:0008270">
    <property type="term" value="F:zinc ion binding"/>
    <property type="evidence" value="ECO:0007669"/>
    <property type="project" value="UniProtKB-KW"/>
</dbReference>
<dbReference type="Gramene" id="OE9A121464T2">
    <property type="protein sequence ID" value="OE9A121464C2"/>
    <property type="gene ID" value="OE9A121464"/>
</dbReference>
<dbReference type="AlphaFoldDB" id="A0A8S0VDU7"/>
<dbReference type="Gramene" id="OE9A121464T3">
    <property type="protein sequence ID" value="OE9A121464C3"/>
    <property type="gene ID" value="OE9A121464"/>
</dbReference>
<keyword evidence="1" id="KW-0862">Zinc</keyword>
<protein>
    <submittedName>
        <fullName evidence="3">E3 ubiquitin ligase BIG BROTHER-like</fullName>
    </submittedName>
</protein>
<accession>A0A8S0VDU7</accession>
<dbReference type="PANTHER" id="PTHR46400">
    <property type="entry name" value="RING/U-BOX SUPERFAMILY PROTEIN"/>
    <property type="match status" value="1"/>
</dbReference>
<dbReference type="Proteomes" id="UP000594638">
    <property type="component" value="Unassembled WGS sequence"/>
</dbReference>
<comment type="caution">
    <text evidence="3">The sequence shown here is derived from an EMBL/GenBank/DDBJ whole genome shotgun (WGS) entry which is preliminary data.</text>
</comment>
<dbReference type="SUPFAM" id="SSF57850">
    <property type="entry name" value="RING/U-box"/>
    <property type="match status" value="1"/>
</dbReference>
<keyword evidence="4" id="KW-1185">Reference proteome</keyword>
<dbReference type="InterPro" id="IPR033276">
    <property type="entry name" value="BB"/>
</dbReference>
<dbReference type="GO" id="GO:0004842">
    <property type="term" value="F:ubiquitin-protein transferase activity"/>
    <property type="evidence" value="ECO:0007669"/>
    <property type="project" value="InterPro"/>
</dbReference>
<dbReference type="GO" id="GO:0016567">
    <property type="term" value="P:protein ubiquitination"/>
    <property type="evidence" value="ECO:0007669"/>
    <property type="project" value="InterPro"/>
</dbReference>
<dbReference type="InterPro" id="IPR001841">
    <property type="entry name" value="Znf_RING"/>
</dbReference>
<feature type="domain" description="RING-type" evidence="2">
    <location>
        <begin position="159"/>
        <end position="199"/>
    </location>
</feature>
<keyword evidence="1" id="KW-0863">Zinc-finger</keyword>
<dbReference type="GO" id="GO:0031624">
    <property type="term" value="F:ubiquitin conjugating enzyme binding"/>
    <property type="evidence" value="ECO:0007669"/>
    <property type="project" value="TreeGrafter"/>
</dbReference>
<reference evidence="3 4" key="1">
    <citation type="submission" date="2019-12" db="EMBL/GenBank/DDBJ databases">
        <authorList>
            <person name="Alioto T."/>
            <person name="Alioto T."/>
            <person name="Gomez Garrido J."/>
        </authorList>
    </citation>
    <scope>NUCLEOTIDE SEQUENCE [LARGE SCALE GENOMIC DNA]</scope>
</reference>
<dbReference type="OrthoDB" id="9984778at2759"/>
<dbReference type="FunFam" id="3.30.40.10:FF:000226">
    <property type="entry name" value="E3 ubiquitin ligase BIG BROTHER"/>
    <property type="match status" value="1"/>
</dbReference>
<evidence type="ECO:0000256" key="1">
    <source>
        <dbReference type="PROSITE-ProRule" id="PRU00175"/>
    </source>
</evidence>
<evidence type="ECO:0000313" key="3">
    <source>
        <dbReference type="EMBL" id="CAA3028411.1"/>
    </source>
</evidence>